<reference evidence="1 2" key="2">
    <citation type="journal article" date="2022" name="Mol. Ecol. Resour.">
        <title>The genomes of chicory, endive, great burdock and yacon provide insights into Asteraceae paleo-polyploidization history and plant inulin production.</title>
        <authorList>
            <person name="Fan W."/>
            <person name="Wang S."/>
            <person name="Wang H."/>
            <person name="Wang A."/>
            <person name="Jiang F."/>
            <person name="Liu H."/>
            <person name="Zhao H."/>
            <person name="Xu D."/>
            <person name="Zhang Y."/>
        </authorList>
    </citation>
    <scope>NUCLEOTIDE SEQUENCE [LARGE SCALE GENOMIC DNA]</scope>
    <source>
        <strain evidence="2">cv. Yunnan</strain>
        <tissue evidence="1">Leaves</tissue>
    </source>
</reference>
<proteinExistence type="predicted"/>
<dbReference type="Proteomes" id="UP001056120">
    <property type="component" value="Linkage Group LG01"/>
</dbReference>
<gene>
    <name evidence="1" type="ORF">L1987_00829</name>
</gene>
<dbReference type="EMBL" id="CM042018">
    <property type="protein sequence ID" value="KAI3826774.1"/>
    <property type="molecule type" value="Genomic_DNA"/>
</dbReference>
<comment type="caution">
    <text evidence="1">The sequence shown here is derived from an EMBL/GenBank/DDBJ whole genome shotgun (WGS) entry which is preliminary data.</text>
</comment>
<evidence type="ECO:0000313" key="1">
    <source>
        <dbReference type="EMBL" id="KAI3826774.1"/>
    </source>
</evidence>
<sequence>MIPHRSMEVDSFLKCYESKESGGEYAQMDKLVQSDNTYCKLLVFINRNLIVNINLLCGLIWSETLMMLCDIVLVITRSNYGQNVSISGLAGAVSLAGSGGDYEYNVNDLTCKLFSRQSLTDTLLDQIFSIRNETLRINWGAYPHYHAPEEFAPIMLDDMHLYHVNAFENASSTMETSDVAAENMARLILSRLAGQQPLGSYGLKSSTSDSNFKPSASRVVRI</sequence>
<name>A0ACB9K3L5_9ASTR</name>
<accession>A0ACB9K3L5</accession>
<reference evidence="2" key="1">
    <citation type="journal article" date="2022" name="Mol. Ecol. Resour.">
        <title>The genomes of chicory, endive, great burdock and yacon provide insights into Asteraceae palaeo-polyploidization history and plant inulin production.</title>
        <authorList>
            <person name="Fan W."/>
            <person name="Wang S."/>
            <person name="Wang H."/>
            <person name="Wang A."/>
            <person name="Jiang F."/>
            <person name="Liu H."/>
            <person name="Zhao H."/>
            <person name="Xu D."/>
            <person name="Zhang Y."/>
        </authorList>
    </citation>
    <scope>NUCLEOTIDE SEQUENCE [LARGE SCALE GENOMIC DNA]</scope>
    <source>
        <strain evidence="2">cv. Yunnan</strain>
    </source>
</reference>
<protein>
    <submittedName>
        <fullName evidence="1">Uncharacterized protein</fullName>
    </submittedName>
</protein>
<keyword evidence="2" id="KW-1185">Reference proteome</keyword>
<evidence type="ECO:0000313" key="2">
    <source>
        <dbReference type="Proteomes" id="UP001056120"/>
    </source>
</evidence>
<organism evidence="1 2">
    <name type="scientific">Smallanthus sonchifolius</name>
    <dbReference type="NCBI Taxonomy" id="185202"/>
    <lineage>
        <taxon>Eukaryota</taxon>
        <taxon>Viridiplantae</taxon>
        <taxon>Streptophyta</taxon>
        <taxon>Embryophyta</taxon>
        <taxon>Tracheophyta</taxon>
        <taxon>Spermatophyta</taxon>
        <taxon>Magnoliopsida</taxon>
        <taxon>eudicotyledons</taxon>
        <taxon>Gunneridae</taxon>
        <taxon>Pentapetalae</taxon>
        <taxon>asterids</taxon>
        <taxon>campanulids</taxon>
        <taxon>Asterales</taxon>
        <taxon>Asteraceae</taxon>
        <taxon>Asteroideae</taxon>
        <taxon>Heliantheae alliance</taxon>
        <taxon>Millerieae</taxon>
        <taxon>Smallanthus</taxon>
    </lineage>
</organism>